<reference evidence="2 3" key="1">
    <citation type="journal article" date="2013" name="Genome Announc.">
        <title>Draft Genome Sequence of the Psychrophilic and Alkaliphilic Rhodonellum psychrophilum Strain GCM71T.</title>
        <authorList>
            <person name="Hauptmann A.L."/>
            <person name="Glaring M.A."/>
            <person name="Hallin P.F."/>
            <person name="Prieme A."/>
            <person name="Stougaard P."/>
        </authorList>
    </citation>
    <scope>NUCLEOTIDE SEQUENCE [LARGE SCALE GENOMIC DNA]</scope>
    <source>
        <strain evidence="2 3">GCM71</strain>
    </source>
</reference>
<evidence type="ECO:0000313" key="2">
    <source>
        <dbReference type="EMBL" id="ERM81109.1"/>
    </source>
</evidence>
<dbReference type="Proteomes" id="UP000016843">
    <property type="component" value="Unassembled WGS sequence"/>
</dbReference>
<protein>
    <submittedName>
        <fullName evidence="2">Uncharacterized protein</fullName>
    </submittedName>
</protein>
<name>U5BU98_9BACT</name>
<dbReference type="AlphaFoldDB" id="U5BU98"/>
<evidence type="ECO:0000313" key="3">
    <source>
        <dbReference type="Proteomes" id="UP000016843"/>
    </source>
</evidence>
<comment type="caution">
    <text evidence="2">The sequence shown here is derived from an EMBL/GenBank/DDBJ whole genome shotgun (WGS) entry which is preliminary data.</text>
</comment>
<feature type="transmembrane region" description="Helical" evidence="1">
    <location>
        <begin position="12"/>
        <end position="30"/>
    </location>
</feature>
<sequence length="63" mass="7543">MHTVWDSNTVNAINIFIEFIIENLMLLNIIKFRKQGMLSYGQTYGCQRRKSAYFWREPNSEKP</sequence>
<evidence type="ECO:0000256" key="1">
    <source>
        <dbReference type="SAM" id="Phobius"/>
    </source>
</evidence>
<proteinExistence type="predicted"/>
<keyword evidence="3" id="KW-1185">Reference proteome</keyword>
<keyword evidence="1" id="KW-0472">Membrane</keyword>
<dbReference type="EMBL" id="AWXR01000062">
    <property type="protein sequence ID" value="ERM81109.1"/>
    <property type="molecule type" value="Genomic_DNA"/>
</dbReference>
<gene>
    <name evidence="2" type="ORF">P872_20820</name>
</gene>
<accession>U5BU98</accession>
<keyword evidence="1" id="KW-1133">Transmembrane helix</keyword>
<organism evidence="2 3">
    <name type="scientific">Rhodonellum psychrophilum GCM71 = DSM 17998</name>
    <dbReference type="NCBI Taxonomy" id="1123057"/>
    <lineage>
        <taxon>Bacteria</taxon>
        <taxon>Pseudomonadati</taxon>
        <taxon>Bacteroidota</taxon>
        <taxon>Cytophagia</taxon>
        <taxon>Cytophagales</taxon>
        <taxon>Cytophagaceae</taxon>
        <taxon>Rhodonellum</taxon>
    </lineage>
</organism>
<keyword evidence="1" id="KW-0812">Transmembrane</keyword>